<sequence length="49" mass="5236">MIPAFHVGTRAGGIGQRVGAPVWTFSLLSMIQLKSCVEWACSRSGVKTT</sequence>
<proteinExistence type="predicted"/>
<keyword evidence="2" id="KW-1185">Reference proteome</keyword>
<dbReference type="EMBL" id="POTC01000045">
    <property type="protein sequence ID" value="POF61812.1"/>
    <property type="molecule type" value="Genomic_DNA"/>
</dbReference>
<dbReference type="AlphaFoldDB" id="A0A2S3VYY5"/>
<comment type="caution">
    <text evidence="1">The sequence shown here is derived from an EMBL/GenBank/DDBJ whole genome shotgun (WGS) entry which is preliminary data.</text>
</comment>
<name>A0A2S3VYY5_9PROT</name>
<gene>
    <name evidence="1" type="ORF">KMAL_25720</name>
</gene>
<organism evidence="1 2">
    <name type="scientific">Novacetimonas maltaceti</name>
    <dbReference type="NCBI Taxonomy" id="1203393"/>
    <lineage>
        <taxon>Bacteria</taxon>
        <taxon>Pseudomonadati</taxon>
        <taxon>Pseudomonadota</taxon>
        <taxon>Alphaproteobacteria</taxon>
        <taxon>Acetobacterales</taxon>
        <taxon>Acetobacteraceae</taxon>
        <taxon>Novacetimonas</taxon>
    </lineage>
</organism>
<reference evidence="1 2" key="1">
    <citation type="submission" date="2018-01" db="EMBL/GenBank/DDBJ databases">
        <title>Draft Genome Sequence of Komagataeibacter maltaceti LMG 1529, a Vinegar Producing Acetic Acid Bacterium Isolated from Malt Vinegar Brewery Acetifiers.</title>
        <authorList>
            <person name="Zhang Q."/>
            <person name="Hollensteiner J."/>
            <person name="Poehlein A."/>
            <person name="Daniel R."/>
        </authorList>
    </citation>
    <scope>NUCLEOTIDE SEQUENCE [LARGE SCALE GENOMIC DNA]</scope>
    <source>
        <strain evidence="1 2">LMG 1529</strain>
    </source>
</reference>
<protein>
    <submittedName>
        <fullName evidence="1">Uncharacterized protein</fullName>
    </submittedName>
</protein>
<evidence type="ECO:0000313" key="1">
    <source>
        <dbReference type="EMBL" id="POF61812.1"/>
    </source>
</evidence>
<accession>A0A2S3VYY5</accession>
<evidence type="ECO:0000313" key="2">
    <source>
        <dbReference type="Proteomes" id="UP000237344"/>
    </source>
</evidence>
<dbReference type="Proteomes" id="UP000237344">
    <property type="component" value="Unassembled WGS sequence"/>
</dbReference>